<organism evidence="1 2">
    <name type="scientific">Methylocystis echinoides</name>
    <dbReference type="NCBI Taxonomy" id="29468"/>
    <lineage>
        <taxon>Bacteria</taxon>
        <taxon>Pseudomonadati</taxon>
        <taxon>Pseudomonadota</taxon>
        <taxon>Alphaproteobacteria</taxon>
        <taxon>Hyphomicrobiales</taxon>
        <taxon>Methylocystaceae</taxon>
        <taxon>Methylocystis</taxon>
    </lineage>
</organism>
<evidence type="ECO:0000313" key="1">
    <source>
        <dbReference type="EMBL" id="GLI95819.1"/>
    </source>
</evidence>
<reference evidence="1" key="1">
    <citation type="journal article" date="2023" name="Int. J. Syst. Evol. Microbiol.">
        <title>Methylocystis iwaonis sp. nov., a type II methane-oxidizing bacterium from surface soil of a rice paddy field in Japan, and emended description of the genus Methylocystis (ex Whittenbury et al. 1970) Bowman et al. 1993.</title>
        <authorList>
            <person name="Kaise H."/>
            <person name="Sawadogo J.B."/>
            <person name="Alam M.S."/>
            <person name="Ueno C."/>
            <person name="Dianou D."/>
            <person name="Shinjo R."/>
            <person name="Asakawa S."/>
        </authorList>
    </citation>
    <scope>NUCLEOTIDE SEQUENCE</scope>
    <source>
        <strain evidence="1">LMG27198</strain>
    </source>
</reference>
<dbReference type="EMBL" id="BSEC01000005">
    <property type="protein sequence ID" value="GLI95819.1"/>
    <property type="molecule type" value="Genomic_DNA"/>
</dbReference>
<sequence length="71" mass="7380">MVVGPYAKTELFLNFGEGFHSIDARGTVTTQSPVDGSTLAPAPLLLKSRGAEIGARAKATEGLDSSIAFWG</sequence>
<comment type="caution">
    <text evidence="1">The sequence shown here is derived from an EMBL/GenBank/DDBJ whole genome shotgun (WGS) entry which is preliminary data.</text>
</comment>
<keyword evidence="2" id="KW-1185">Reference proteome</keyword>
<dbReference type="RefSeq" id="WP_281806852.1">
    <property type="nucleotide sequence ID" value="NZ_BSEC01000005.1"/>
</dbReference>
<dbReference type="Proteomes" id="UP001144323">
    <property type="component" value="Unassembled WGS sequence"/>
</dbReference>
<name>A0A9W6GZF7_9HYPH</name>
<evidence type="ECO:0000313" key="2">
    <source>
        <dbReference type="Proteomes" id="UP001144323"/>
    </source>
</evidence>
<dbReference type="AlphaFoldDB" id="A0A9W6GZF7"/>
<accession>A0A9W6GZF7</accession>
<protein>
    <submittedName>
        <fullName evidence="1">Uncharacterized protein</fullName>
    </submittedName>
</protein>
<proteinExistence type="predicted"/>
<gene>
    <name evidence="1" type="ORF">LMG27198_48110</name>
</gene>